<evidence type="ECO:0000256" key="3">
    <source>
        <dbReference type="ARBA" id="ARBA00022729"/>
    </source>
</evidence>
<dbReference type="InterPro" id="IPR012944">
    <property type="entry name" value="SusD_RagB_dom"/>
</dbReference>
<evidence type="ECO:0000256" key="5">
    <source>
        <dbReference type="ARBA" id="ARBA00023237"/>
    </source>
</evidence>
<comment type="similarity">
    <text evidence="2">Belongs to the SusD family.</text>
</comment>
<evidence type="ECO:0000313" key="10">
    <source>
        <dbReference type="Proteomes" id="UP001403385"/>
    </source>
</evidence>
<dbReference type="SUPFAM" id="SSF48452">
    <property type="entry name" value="TPR-like"/>
    <property type="match status" value="1"/>
</dbReference>
<dbReference type="InterPro" id="IPR033985">
    <property type="entry name" value="SusD-like_N"/>
</dbReference>
<feature type="signal peptide" evidence="6">
    <location>
        <begin position="1"/>
        <end position="20"/>
    </location>
</feature>
<dbReference type="EMBL" id="JBDKWZ010000005">
    <property type="protein sequence ID" value="MEN7548488.1"/>
    <property type="molecule type" value="Genomic_DNA"/>
</dbReference>
<dbReference type="Gene3D" id="1.25.40.390">
    <property type="match status" value="1"/>
</dbReference>
<proteinExistence type="inferred from homology"/>
<dbReference type="Proteomes" id="UP001403385">
    <property type="component" value="Unassembled WGS sequence"/>
</dbReference>
<dbReference type="AlphaFoldDB" id="A0AAW9S7V2"/>
<evidence type="ECO:0000259" key="8">
    <source>
        <dbReference type="Pfam" id="PF14322"/>
    </source>
</evidence>
<comment type="caution">
    <text evidence="9">The sequence shown here is derived from an EMBL/GenBank/DDBJ whole genome shotgun (WGS) entry which is preliminary data.</text>
</comment>
<reference evidence="9 10" key="1">
    <citation type="submission" date="2024-04" db="EMBL/GenBank/DDBJ databases">
        <title>Novel genus in family Flammeovirgaceae.</title>
        <authorList>
            <person name="Nguyen T.H."/>
            <person name="Vuong T.Q."/>
            <person name="Le H."/>
            <person name="Kim S.-G."/>
        </authorList>
    </citation>
    <scope>NUCLEOTIDE SEQUENCE [LARGE SCALE GENOMIC DNA]</scope>
    <source>
        <strain evidence="9 10">JCM 23209</strain>
    </source>
</reference>
<evidence type="ECO:0000256" key="1">
    <source>
        <dbReference type="ARBA" id="ARBA00004442"/>
    </source>
</evidence>
<evidence type="ECO:0000256" key="6">
    <source>
        <dbReference type="SAM" id="SignalP"/>
    </source>
</evidence>
<keyword evidence="4" id="KW-0472">Membrane</keyword>
<dbReference type="CDD" id="cd08977">
    <property type="entry name" value="SusD"/>
    <property type="match status" value="1"/>
</dbReference>
<feature type="domain" description="SusD-like N-terminal" evidence="8">
    <location>
        <begin position="88"/>
        <end position="231"/>
    </location>
</feature>
<evidence type="ECO:0000256" key="2">
    <source>
        <dbReference type="ARBA" id="ARBA00006275"/>
    </source>
</evidence>
<keyword evidence="10" id="KW-1185">Reference proteome</keyword>
<dbReference type="InterPro" id="IPR011990">
    <property type="entry name" value="TPR-like_helical_dom_sf"/>
</dbReference>
<evidence type="ECO:0000313" key="9">
    <source>
        <dbReference type="EMBL" id="MEN7548488.1"/>
    </source>
</evidence>
<dbReference type="GO" id="GO:0009279">
    <property type="term" value="C:cell outer membrane"/>
    <property type="evidence" value="ECO:0007669"/>
    <property type="project" value="UniProtKB-SubCell"/>
</dbReference>
<feature type="domain" description="RagB/SusD" evidence="7">
    <location>
        <begin position="340"/>
        <end position="529"/>
    </location>
</feature>
<feature type="chain" id="PRO_5043768441" evidence="6">
    <location>
        <begin position="21"/>
        <end position="529"/>
    </location>
</feature>
<dbReference type="PROSITE" id="PS51257">
    <property type="entry name" value="PROKAR_LIPOPROTEIN"/>
    <property type="match status" value="1"/>
</dbReference>
<dbReference type="Pfam" id="PF07980">
    <property type="entry name" value="SusD_RagB"/>
    <property type="match status" value="1"/>
</dbReference>
<name>A0AAW9S7V2_9BACT</name>
<dbReference type="Pfam" id="PF14322">
    <property type="entry name" value="SusD-like_3"/>
    <property type="match status" value="1"/>
</dbReference>
<organism evidence="9 10">
    <name type="scientific">Rapidithrix thailandica</name>
    <dbReference type="NCBI Taxonomy" id="413964"/>
    <lineage>
        <taxon>Bacteria</taxon>
        <taxon>Pseudomonadati</taxon>
        <taxon>Bacteroidota</taxon>
        <taxon>Cytophagia</taxon>
        <taxon>Cytophagales</taxon>
        <taxon>Flammeovirgaceae</taxon>
        <taxon>Rapidithrix</taxon>
    </lineage>
</organism>
<protein>
    <submittedName>
        <fullName evidence="9">RagB/SusD family nutrient uptake outer membrane protein</fullName>
    </submittedName>
</protein>
<keyword evidence="3 6" id="KW-0732">Signal</keyword>
<evidence type="ECO:0000256" key="4">
    <source>
        <dbReference type="ARBA" id="ARBA00023136"/>
    </source>
</evidence>
<keyword evidence="5" id="KW-0998">Cell outer membrane</keyword>
<gene>
    <name evidence="9" type="ORF">AAG747_11245</name>
</gene>
<dbReference type="RefSeq" id="WP_346821266.1">
    <property type="nucleotide sequence ID" value="NZ_JBDKWZ010000005.1"/>
</dbReference>
<comment type="subcellular location">
    <subcellularLocation>
        <location evidence="1">Cell outer membrane</location>
    </subcellularLocation>
</comment>
<accession>A0AAW9S7V2</accession>
<evidence type="ECO:0000259" key="7">
    <source>
        <dbReference type="Pfam" id="PF07980"/>
    </source>
</evidence>
<sequence length="529" mass="59805">MKYLNILMVISLLLTGASCSDFLEEKPRDEISLDQFFTEPGHAENAVNSLYRNGAPNMYLDGGVYNGKKVMLTQYLSGFFDNEYKGQEPHIQHAQQLTLNGSNLDDYMAGIWSSLYTGIARANNAIKYIPTTPGLTEAQSNRLLGEAKFFRAFAYYFLVRLYGEVPLVTEPYESLDNLFVSQSSVADVYQLITDDLKFAVNEGGLPQAAMVNNGYRITQGVAATLLAEVYLNMSGYPLQDNKFGEAAAMAKKVIESGVYSLTQHSYDNGGNLIPEESAYNKIRKEQALANEYIYHLEYFIGISTTVFPQWSYPVSFASEVKYAITNGGYQPVDEFVWGYDADNDLRIQNKQYFHNTYEDGEGNTVEFPMTPYIWHDDDAIFETANSGKDLRAYGYSDILLIAAEAVAKSEGVTAEAVDYLAQVRSRAYWKMDKADIVNHLSGLTVDEFVEEVWKERYRELVFDFKLWFDIARTRKFPTSTENGNGAISFVDFVGQSNSWGKTFEAKHLLLPLPERELQRNPNLIQNEGY</sequence>